<reference evidence="2 3" key="1">
    <citation type="journal article" date="2019" name="Sci. Rep.">
        <title>Orb-weaving spider Araneus ventricosus genome elucidates the spidroin gene catalogue.</title>
        <authorList>
            <person name="Kono N."/>
            <person name="Nakamura H."/>
            <person name="Ohtoshi R."/>
            <person name="Moran D.A.P."/>
            <person name="Shinohara A."/>
            <person name="Yoshida Y."/>
            <person name="Fujiwara M."/>
            <person name="Mori M."/>
            <person name="Tomita M."/>
            <person name="Arakawa K."/>
        </authorList>
    </citation>
    <scope>NUCLEOTIDE SEQUENCE [LARGE SCALE GENOMIC DNA]</scope>
</reference>
<accession>A0A4Y2CS43</accession>
<organism evidence="2 3">
    <name type="scientific">Araneus ventricosus</name>
    <name type="common">Orbweaver spider</name>
    <name type="synonym">Epeira ventricosa</name>
    <dbReference type="NCBI Taxonomy" id="182803"/>
    <lineage>
        <taxon>Eukaryota</taxon>
        <taxon>Metazoa</taxon>
        <taxon>Ecdysozoa</taxon>
        <taxon>Arthropoda</taxon>
        <taxon>Chelicerata</taxon>
        <taxon>Arachnida</taxon>
        <taxon>Araneae</taxon>
        <taxon>Araneomorphae</taxon>
        <taxon>Entelegynae</taxon>
        <taxon>Araneoidea</taxon>
        <taxon>Araneidae</taxon>
        <taxon>Araneus</taxon>
    </lineage>
</organism>
<sequence length="136" mass="15558">MAAYNPKTTSQIARKNFQIVVDHPKINITWLKGHERDFGNEKADLLAKAASQNGQSYTNIKLPKLFIRNLLIKAMLDKWKVGWNEVVTGRSVLNIIPKVSRLSMNWVREDIIFFTEHGPSPAYLKRFGLARNGFCT</sequence>
<dbReference type="GO" id="GO:0004523">
    <property type="term" value="F:RNA-DNA hybrid ribonuclease activity"/>
    <property type="evidence" value="ECO:0007669"/>
    <property type="project" value="InterPro"/>
</dbReference>
<dbReference type="SUPFAM" id="SSF53098">
    <property type="entry name" value="Ribonuclease H-like"/>
    <property type="match status" value="1"/>
</dbReference>
<evidence type="ECO:0000313" key="3">
    <source>
        <dbReference type="Proteomes" id="UP000499080"/>
    </source>
</evidence>
<comment type="caution">
    <text evidence="2">The sequence shown here is derived from an EMBL/GenBank/DDBJ whole genome shotgun (WGS) entry which is preliminary data.</text>
</comment>
<dbReference type="InterPro" id="IPR036397">
    <property type="entry name" value="RNaseH_sf"/>
</dbReference>
<feature type="domain" description="RNase H type-1" evidence="1">
    <location>
        <begin position="1"/>
        <end position="52"/>
    </location>
</feature>
<dbReference type="Gene3D" id="3.30.420.10">
    <property type="entry name" value="Ribonuclease H-like superfamily/Ribonuclease H"/>
    <property type="match status" value="1"/>
</dbReference>
<dbReference type="InterPro" id="IPR012337">
    <property type="entry name" value="RNaseH-like_sf"/>
</dbReference>
<name>A0A4Y2CS43_ARAVE</name>
<dbReference type="EMBL" id="BGPR01000223">
    <property type="protein sequence ID" value="GBM06105.1"/>
    <property type="molecule type" value="Genomic_DNA"/>
</dbReference>
<protein>
    <recommendedName>
        <fullName evidence="1">RNase H type-1 domain-containing protein</fullName>
    </recommendedName>
</protein>
<dbReference type="AlphaFoldDB" id="A0A4Y2CS43"/>
<dbReference type="InterPro" id="IPR002156">
    <property type="entry name" value="RNaseH_domain"/>
</dbReference>
<gene>
    <name evidence="2" type="ORF">AVEN_265167_1</name>
</gene>
<evidence type="ECO:0000259" key="1">
    <source>
        <dbReference type="PROSITE" id="PS50879"/>
    </source>
</evidence>
<keyword evidence="3" id="KW-1185">Reference proteome</keyword>
<dbReference type="OrthoDB" id="6772408at2759"/>
<dbReference type="GO" id="GO:0003676">
    <property type="term" value="F:nucleic acid binding"/>
    <property type="evidence" value="ECO:0007669"/>
    <property type="project" value="InterPro"/>
</dbReference>
<evidence type="ECO:0000313" key="2">
    <source>
        <dbReference type="EMBL" id="GBM06105.1"/>
    </source>
</evidence>
<dbReference type="Proteomes" id="UP000499080">
    <property type="component" value="Unassembled WGS sequence"/>
</dbReference>
<proteinExistence type="predicted"/>
<dbReference type="PROSITE" id="PS50879">
    <property type="entry name" value="RNASE_H_1"/>
    <property type="match status" value="1"/>
</dbReference>